<organism evidence="1">
    <name type="scientific">Thuretia quercifolia</name>
    <dbReference type="NCBI Taxonomy" id="189650"/>
    <lineage>
        <taxon>Eukaryota</taxon>
        <taxon>Rhodophyta</taxon>
        <taxon>Florideophyceae</taxon>
        <taxon>Rhodymeniophycidae</taxon>
        <taxon>Ceramiales</taxon>
        <taxon>Dasyaceae</taxon>
        <taxon>Thuretia</taxon>
    </lineage>
</organism>
<dbReference type="RefSeq" id="YP_009397270.1">
    <property type="nucleotide sequence ID" value="NC_035286.1"/>
</dbReference>
<reference evidence="1" key="1">
    <citation type="journal article" date="2017" name="J. Phycol.">
        <title>Analysis of chloroplast genomes and a supermatrix inform reclassification of the Rhodomelaceae (Rhodophyta).</title>
        <authorList>
            <person name="Diaz-Tapia P."/>
            <person name="Maggs C.A."/>
            <person name="West J.A."/>
            <person name="Verbruggen H."/>
        </authorList>
    </citation>
    <scope>NUCLEOTIDE SEQUENCE</scope>
    <source>
        <strain evidence="1">PD1024</strain>
    </source>
</reference>
<dbReference type="GeneID" id="33359600"/>
<keyword evidence="1" id="KW-0934">Plastid</keyword>
<evidence type="ECO:0000313" key="1">
    <source>
        <dbReference type="EMBL" id="ARW66456.1"/>
    </source>
</evidence>
<keyword evidence="1" id="KW-0150">Chloroplast</keyword>
<gene>
    <name evidence="1" type="primary">orf37b</name>
</gene>
<geneLocation type="chloroplast" evidence="1"/>
<name>A0A1Z1MKI7_9FLOR</name>
<sequence>MYILYTYTNVQQILKQTLKKVKYFSIINKKFHSYKNI</sequence>
<protein>
    <submittedName>
        <fullName evidence="1">Uncharacterized protein</fullName>
    </submittedName>
</protein>
<accession>A0A1Z1MKI7</accession>
<proteinExistence type="predicted"/>
<dbReference type="EMBL" id="MF101442">
    <property type="protein sequence ID" value="ARW66456.1"/>
    <property type="molecule type" value="Genomic_DNA"/>
</dbReference>
<dbReference type="AlphaFoldDB" id="A0A1Z1MKI7"/>